<evidence type="ECO:0000313" key="2">
    <source>
        <dbReference type="EMBL" id="KAH9302412.1"/>
    </source>
</evidence>
<evidence type="ECO:0000313" key="3">
    <source>
        <dbReference type="Proteomes" id="UP000824469"/>
    </source>
</evidence>
<gene>
    <name evidence="2" type="ORF">KI387_013995</name>
</gene>
<feature type="region of interest" description="Disordered" evidence="1">
    <location>
        <begin position="1"/>
        <end position="58"/>
    </location>
</feature>
<proteinExistence type="predicted"/>
<dbReference type="Proteomes" id="UP000824469">
    <property type="component" value="Unassembled WGS sequence"/>
</dbReference>
<name>A0AA38FHR3_TAXCH</name>
<sequence>SNSSNDDTIERAPLSDPFDHQTLESSDSDSSDDKDYVPSHSSEESFDFEPDPPGPLWARKTLQSARDLVGDTLDMRHTRSDFIGPHSFFASASNPQSFREAS</sequence>
<feature type="non-terminal residue" evidence="2">
    <location>
        <position position="1"/>
    </location>
</feature>
<comment type="caution">
    <text evidence="2">The sequence shown here is derived from an EMBL/GenBank/DDBJ whole genome shotgun (WGS) entry which is preliminary data.</text>
</comment>
<accession>A0AA38FHR3</accession>
<protein>
    <submittedName>
        <fullName evidence="2">Uncharacterized protein</fullName>
    </submittedName>
</protein>
<evidence type="ECO:0000256" key="1">
    <source>
        <dbReference type="SAM" id="MobiDB-lite"/>
    </source>
</evidence>
<dbReference type="EMBL" id="JAHRHJ020000009">
    <property type="protein sequence ID" value="KAH9302412.1"/>
    <property type="molecule type" value="Genomic_DNA"/>
</dbReference>
<feature type="non-terminal residue" evidence="2">
    <location>
        <position position="102"/>
    </location>
</feature>
<reference evidence="2 3" key="1">
    <citation type="journal article" date="2021" name="Nat. Plants">
        <title>The Taxus genome provides insights into paclitaxel biosynthesis.</title>
        <authorList>
            <person name="Xiong X."/>
            <person name="Gou J."/>
            <person name="Liao Q."/>
            <person name="Li Y."/>
            <person name="Zhou Q."/>
            <person name="Bi G."/>
            <person name="Li C."/>
            <person name="Du R."/>
            <person name="Wang X."/>
            <person name="Sun T."/>
            <person name="Guo L."/>
            <person name="Liang H."/>
            <person name="Lu P."/>
            <person name="Wu Y."/>
            <person name="Zhang Z."/>
            <person name="Ro D.K."/>
            <person name="Shang Y."/>
            <person name="Huang S."/>
            <person name="Yan J."/>
        </authorList>
    </citation>
    <scope>NUCLEOTIDE SEQUENCE [LARGE SCALE GENOMIC DNA]</scope>
    <source>
        <strain evidence="2">Ta-2019</strain>
    </source>
</reference>
<feature type="compositionally biased region" description="Basic and acidic residues" evidence="1">
    <location>
        <begin position="31"/>
        <end position="43"/>
    </location>
</feature>
<organism evidence="2 3">
    <name type="scientific">Taxus chinensis</name>
    <name type="common">Chinese yew</name>
    <name type="synonym">Taxus wallichiana var. chinensis</name>
    <dbReference type="NCBI Taxonomy" id="29808"/>
    <lineage>
        <taxon>Eukaryota</taxon>
        <taxon>Viridiplantae</taxon>
        <taxon>Streptophyta</taxon>
        <taxon>Embryophyta</taxon>
        <taxon>Tracheophyta</taxon>
        <taxon>Spermatophyta</taxon>
        <taxon>Pinopsida</taxon>
        <taxon>Pinidae</taxon>
        <taxon>Conifers II</taxon>
        <taxon>Cupressales</taxon>
        <taxon>Taxaceae</taxon>
        <taxon>Taxus</taxon>
    </lineage>
</organism>
<dbReference type="AlphaFoldDB" id="A0AA38FHR3"/>
<keyword evidence="3" id="KW-1185">Reference proteome</keyword>